<gene>
    <name evidence="2" type="ORF">X802_04840</name>
</gene>
<dbReference type="PATRIC" id="fig|1432656.3.peg.940"/>
<keyword evidence="3" id="KW-1185">Reference proteome</keyword>
<reference evidence="2 3" key="1">
    <citation type="submission" date="2014-01" db="EMBL/GenBank/DDBJ databases">
        <title>Genome sequencing of Thermococcus guaymasensis.</title>
        <authorList>
            <person name="Zhang X."/>
            <person name="Alvare G."/>
            <person name="Fristensky B."/>
            <person name="Chen L."/>
            <person name="Suen T."/>
            <person name="Chen Q."/>
            <person name="Ma K."/>
        </authorList>
    </citation>
    <scope>NUCLEOTIDE SEQUENCE [LARGE SCALE GENOMIC DNA]</scope>
    <source>
        <strain evidence="2 3">DSM 11113</strain>
    </source>
</reference>
<dbReference type="OrthoDB" id="102193at2157"/>
<evidence type="ECO:0000256" key="1">
    <source>
        <dbReference type="SAM" id="Phobius"/>
    </source>
</evidence>
<keyword evidence="1" id="KW-0472">Membrane</keyword>
<protein>
    <submittedName>
        <fullName evidence="2">Uncharacterized protein</fullName>
    </submittedName>
</protein>
<feature type="transmembrane region" description="Helical" evidence="1">
    <location>
        <begin position="99"/>
        <end position="117"/>
    </location>
</feature>
<dbReference type="AlphaFoldDB" id="A0A0X1KJW8"/>
<dbReference type="KEGG" id="tgy:X802_04840"/>
<feature type="transmembrane region" description="Helical" evidence="1">
    <location>
        <begin position="6"/>
        <end position="24"/>
    </location>
</feature>
<dbReference type="Proteomes" id="UP000062043">
    <property type="component" value="Chromosome"/>
</dbReference>
<feature type="transmembrane region" description="Helical" evidence="1">
    <location>
        <begin position="36"/>
        <end position="54"/>
    </location>
</feature>
<name>A0A0X1KJW8_9EURY</name>
<dbReference type="STRING" id="1432656.X802_04840"/>
<organism evidence="2 3">
    <name type="scientific">Thermococcus guaymasensis DSM 11113</name>
    <dbReference type="NCBI Taxonomy" id="1432656"/>
    <lineage>
        <taxon>Archaea</taxon>
        <taxon>Methanobacteriati</taxon>
        <taxon>Methanobacteriota</taxon>
        <taxon>Thermococci</taxon>
        <taxon>Thermococcales</taxon>
        <taxon>Thermococcaceae</taxon>
        <taxon>Thermococcus</taxon>
    </lineage>
</organism>
<feature type="transmembrane region" description="Helical" evidence="1">
    <location>
        <begin position="66"/>
        <end position="87"/>
    </location>
</feature>
<dbReference type="GeneID" id="27134982"/>
<feature type="transmembrane region" description="Helical" evidence="1">
    <location>
        <begin position="123"/>
        <end position="145"/>
    </location>
</feature>
<keyword evidence="1" id="KW-1133">Transmembrane helix</keyword>
<evidence type="ECO:0000313" key="3">
    <source>
        <dbReference type="Proteomes" id="UP000062043"/>
    </source>
</evidence>
<dbReference type="RefSeq" id="WP_062371434.1">
    <property type="nucleotide sequence ID" value="NZ_CP007140.1"/>
</dbReference>
<accession>A0A0X1KJW8</accession>
<dbReference type="EMBL" id="CP007140">
    <property type="protein sequence ID" value="AJC71571.1"/>
    <property type="molecule type" value="Genomic_DNA"/>
</dbReference>
<evidence type="ECO:0000313" key="2">
    <source>
        <dbReference type="EMBL" id="AJC71571.1"/>
    </source>
</evidence>
<feature type="transmembrane region" description="Helical" evidence="1">
    <location>
        <begin position="157"/>
        <end position="178"/>
    </location>
</feature>
<keyword evidence="1" id="KW-0812">Transmembrane</keyword>
<dbReference type="Gene3D" id="1.10.1760.20">
    <property type="match status" value="1"/>
</dbReference>
<sequence length="192" mass="20168">MEIDPLWLKGLMLLILTVYIGFLVRNRGNFNVGNGVVISAVAISFALSMALALFEKNGMNMGYVGLIFSSLAFGWIGGISGAFGIAVAAYSMGAEIQDVALCLVVCATAGGIAGTLAKRSQEFSNLLLASVLAGITVLCGNYGYLVITGMPTPLTALAPKTVSVVTGVVIGTAIAFYVRNLERWPEPIERKK</sequence>
<proteinExistence type="predicted"/>